<dbReference type="EMBL" id="RJVU01007682">
    <property type="protein sequence ID" value="ROL53904.1"/>
    <property type="molecule type" value="Genomic_DNA"/>
</dbReference>
<evidence type="ECO:0000256" key="1">
    <source>
        <dbReference type="ARBA" id="ARBA00004370"/>
    </source>
</evidence>
<feature type="domain" description="Cadherin" evidence="4">
    <location>
        <begin position="1"/>
        <end position="19"/>
    </location>
</feature>
<feature type="non-terminal residue" evidence="5">
    <location>
        <position position="1"/>
    </location>
</feature>
<organism evidence="5 6">
    <name type="scientific">Anabarilius grahami</name>
    <name type="common">Kanglang fish</name>
    <name type="synonym">Barilius grahami</name>
    <dbReference type="NCBI Taxonomy" id="495550"/>
    <lineage>
        <taxon>Eukaryota</taxon>
        <taxon>Metazoa</taxon>
        <taxon>Chordata</taxon>
        <taxon>Craniata</taxon>
        <taxon>Vertebrata</taxon>
        <taxon>Euteleostomi</taxon>
        <taxon>Actinopterygii</taxon>
        <taxon>Neopterygii</taxon>
        <taxon>Teleostei</taxon>
        <taxon>Ostariophysi</taxon>
        <taxon>Cypriniformes</taxon>
        <taxon>Xenocyprididae</taxon>
        <taxon>Xenocypridinae</taxon>
        <taxon>Xenocypridinae incertae sedis</taxon>
        <taxon>Anabarilius</taxon>
    </lineage>
</organism>
<gene>
    <name evidence="5" type="ORF">DPX16_19590</name>
</gene>
<comment type="subcellular location">
    <subcellularLocation>
        <location evidence="1">Membrane</location>
    </subcellularLocation>
</comment>
<name>A0A3N0Z6M6_ANAGA</name>
<proteinExistence type="predicted"/>
<evidence type="ECO:0000256" key="3">
    <source>
        <dbReference type="PROSITE-ProRule" id="PRU00043"/>
    </source>
</evidence>
<evidence type="ECO:0000313" key="5">
    <source>
        <dbReference type="EMBL" id="ROL53904.1"/>
    </source>
</evidence>
<keyword evidence="2" id="KW-0472">Membrane</keyword>
<keyword evidence="3" id="KW-0106">Calcium</keyword>
<dbReference type="InterPro" id="IPR002126">
    <property type="entry name" value="Cadherin-like_dom"/>
</dbReference>
<dbReference type="InterPro" id="IPR020894">
    <property type="entry name" value="Cadherin_CS"/>
</dbReference>
<protein>
    <submittedName>
        <fullName evidence="5">Protocadherin-15</fullName>
    </submittedName>
</protein>
<reference evidence="5 6" key="1">
    <citation type="submission" date="2018-10" db="EMBL/GenBank/DDBJ databases">
        <title>Genome assembly for a Yunnan-Guizhou Plateau 3E fish, Anabarilius grahami (Regan), and its evolutionary and genetic applications.</title>
        <authorList>
            <person name="Jiang W."/>
        </authorList>
    </citation>
    <scope>NUCLEOTIDE SEQUENCE [LARGE SCALE GENOMIC DNA]</scope>
    <source>
        <strain evidence="5">AG-KIZ</strain>
        <tissue evidence="5">Muscle</tissue>
    </source>
</reference>
<keyword evidence="6" id="KW-1185">Reference proteome</keyword>
<accession>A0A3N0Z6M6</accession>
<dbReference type="Proteomes" id="UP000281406">
    <property type="component" value="Unassembled WGS sequence"/>
</dbReference>
<dbReference type="AlphaFoldDB" id="A0A3N0Z6M6"/>
<dbReference type="PROSITE" id="PS00232">
    <property type="entry name" value="CADHERIN_1"/>
    <property type="match status" value="1"/>
</dbReference>
<comment type="caution">
    <text evidence="5">The sequence shown here is derived from an EMBL/GenBank/DDBJ whole genome shotgun (WGS) entry which is preliminary data.</text>
</comment>
<dbReference type="PROSITE" id="PS50268">
    <property type="entry name" value="CADHERIN_2"/>
    <property type="match status" value="1"/>
</dbReference>
<dbReference type="GO" id="GO:0005886">
    <property type="term" value="C:plasma membrane"/>
    <property type="evidence" value="ECO:0007669"/>
    <property type="project" value="InterPro"/>
</dbReference>
<evidence type="ECO:0000259" key="4">
    <source>
        <dbReference type="PROSITE" id="PS50268"/>
    </source>
</evidence>
<dbReference type="GO" id="GO:0005509">
    <property type="term" value="F:calcium ion binding"/>
    <property type="evidence" value="ECO:0007669"/>
    <property type="project" value="UniProtKB-UniRule"/>
</dbReference>
<dbReference type="GO" id="GO:0007156">
    <property type="term" value="P:homophilic cell adhesion via plasma membrane adhesion molecules"/>
    <property type="evidence" value="ECO:0007669"/>
    <property type="project" value="InterPro"/>
</dbReference>
<evidence type="ECO:0000256" key="2">
    <source>
        <dbReference type="ARBA" id="ARBA00023136"/>
    </source>
</evidence>
<evidence type="ECO:0000313" key="6">
    <source>
        <dbReference type="Proteomes" id="UP000281406"/>
    </source>
</evidence>
<sequence length="97" mass="10540">STATVNIVVTDVNDNDPEFDPLLPLNLTVQEEEANAFVGQVKCLLGCGRDASSWSVFLCPLEPSSHSLPIAQLAYTRSLSAKVPARSTVYDFPIKEM</sequence>